<protein>
    <submittedName>
        <fullName evidence="2">Uncharacterized protein</fullName>
    </submittedName>
</protein>
<keyword evidence="1" id="KW-0472">Membrane</keyword>
<evidence type="ECO:0000256" key="1">
    <source>
        <dbReference type="SAM" id="Phobius"/>
    </source>
</evidence>
<name>A0A9W6FQ90_9MICO</name>
<dbReference type="RefSeq" id="WP_281885506.1">
    <property type="nucleotide sequence ID" value="NZ_BSDP01000001.1"/>
</dbReference>
<dbReference type="Proteomes" id="UP001144396">
    <property type="component" value="Unassembled WGS sequence"/>
</dbReference>
<comment type="caution">
    <text evidence="2">The sequence shown here is derived from an EMBL/GenBank/DDBJ whole genome shotgun (WGS) entry which is preliminary data.</text>
</comment>
<dbReference type="EMBL" id="BSDP01000001">
    <property type="protein sequence ID" value="GLI28275.1"/>
    <property type="molecule type" value="Genomic_DNA"/>
</dbReference>
<keyword evidence="1" id="KW-0812">Transmembrane</keyword>
<keyword evidence="3" id="KW-1185">Reference proteome</keyword>
<evidence type="ECO:0000313" key="3">
    <source>
        <dbReference type="Proteomes" id="UP001144396"/>
    </source>
</evidence>
<evidence type="ECO:0000313" key="2">
    <source>
        <dbReference type="EMBL" id="GLI28275.1"/>
    </source>
</evidence>
<proteinExistence type="predicted"/>
<organism evidence="2 3">
    <name type="scientific">Agromyces rhizosphaerae</name>
    <dbReference type="NCBI Taxonomy" id="88374"/>
    <lineage>
        <taxon>Bacteria</taxon>
        <taxon>Bacillati</taxon>
        <taxon>Actinomycetota</taxon>
        <taxon>Actinomycetes</taxon>
        <taxon>Micrococcales</taxon>
        <taxon>Microbacteriaceae</taxon>
        <taxon>Agromyces</taxon>
    </lineage>
</organism>
<accession>A0A9W6FQ90</accession>
<feature type="transmembrane region" description="Helical" evidence="1">
    <location>
        <begin position="15"/>
        <end position="36"/>
    </location>
</feature>
<sequence>MSGPPAPEGEHAATFYLLLIVANVLVVLGAAVAALWPRPVREESTPYDAAVPVES</sequence>
<dbReference type="AlphaFoldDB" id="A0A9W6FQ90"/>
<reference evidence="2" key="1">
    <citation type="submission" date="2022-12" db="EMBL/GenBank/DDBJ databases">
        <title>Reference genome sequencing for broad-spectrum identification of bacterial and archaeal isolates by mass spectrometry.</title>
        <authorList>
            <person name="Sekiguchi Y."/>
            <person name="Tourlousse D.M."/>
        </authorList>
    </citation>
    <scope>NUCLEOTIDE SEQUENCE</scope>
    <source>
        <strain evidence="2">14</strain>
    </source>
</reference>
<keyword evidence="1" id="KW-1133">Transmembrane helix</keyword>
<gene>
    <name evidence="2" type="ORF">ARHIZOSPH14_25170</name>
</gene>